<dbReference type="Proteomes" id="UP000603715">
    <property type="component" value="Unassembled WGS sequence"/>
</dbReference>
<reference evidence="3" key="3">
    <citation type="submission" date="2024-05" db="EMBL/GenBank/DDBJ databases">
        <title>Description of novel Chryseobacterium sp. strain C-2.</title>
        <authorList>
            <person name="Saticioglu I.B."/>
        </authorList>
    </citation>
    <scope>NUCLEOTIDE SEQUENCE</scope>
    <source>
        <strain evidence="3">C-2</strain>
    </source>
</reference>
<dbReference type="PANTHER" id="PTHR46832">
    <property type="entry name" value="5'-METHYLTHIOADENOSINE/S-ADENOSYLHOMOCYSTEINE NUCLEOSIDASE"/>
    <property type="match status" value="1"/>
</dbReference>
<dbReference type="AlphaFoldDB" id="A0A9Q3UWH8"/>
<dbReference type="InterPro" id="IPR000845">
    <property type="entry name" value="Nucleoside_phosphorylase_d"/>
</dbReference>
<sequence length="410" mass="46493">MLNILVVDDNPLKIKALRTLFEFIPEVTLLETAMNIIGAKKILSEKHFDLLILDLGLPMRDGDDASPENGINFLDEINKNRRLIKPFHIIGFSEVDDYIDRFKRSFEDELWALIKYDVSSTNWERQIKNKLNYLIRSKLDLQNPNNFGFQYDVAIITALRTPELDSVLNLNANWESFKLDNDATEYFKGILINGEKRIKVIAASAPQMGMVASSTLTHKIIFNFRPKYIAITGIAGGVKGLGNLGDILVADISFDSGSGKIKTDKDGNIKFEPDFKSIELEPDLKELFISCKGKREYLNEIKSKWPIKDISYELNMHIGPFASGAGVVENKKVIEEIKGHSRKLIGIDMETYGVFYTAKNCSRPKPMAVFSIKSISDFGDPDKDDKFQPYAAFTSSSFLYHFIIEKLNFD</sequence>
<evidence type="ECO:0000313" key="5">
    <source>
        <dbReference type="EMBL" id="MCC9037048.1"/>
    </source>
</evidence>
<dbReference type="SUPFAM" id="SSF52172">
    <property type="entry name" value="CheY-like"/>
    <property type="match status" value="1"/>
</dbReference>
<reference evidence="6" key="2">
    <citation type="submission" date="2023-07" db="EMBL/GenBank/DDBJ databases">
        <title>Description of novel Chryseobacterium sp. strain C-2.</title>
        <authorList>
            <person name="Saticioglu I.B."/>
        </authorList>
    </citation>
    <scope>NUCLEOTIDE SEQUENCE [LARGE SCALE GENOMIC DNA]</scope>
    <source>
        <strain evidence="6">C-2</strain>
    </source>
</reference>
<feature type="domain" description="Response regulatory" evidence="2">
    <location>
        <begin position="3"/>
        <end position="127"/>
    </location>
</feature>
<dbReference type="Proteomes" id="UP001107960">
    <property type="component" value="Unassembled WGS sequence"/>
</dbReference>
<dbReference type="GO" id="GO:0009116">
    <property type="term" value="P:nucleoside metabolic process"/>
    <property type="evidence" value="ECO:0007669"/>
    <property type="project" value="InterPro"/>
</dbReference>
<dbReference type="SUPFAM" id="SSF53167">
    <property type="entry name" value="Purine and uridine phosphorylases"/>
    <property type="match status" value="1"/>
</dbReference>
<dbReference type="GO" id="GO:0000160">
    <property type="term" value="P:phosphorelay signal transduction system"/>
    <property type="evidence" value="ECO:0007669"/>
    <property type="project" value="InterPro"/>
</dbReference>
<comment type="caution">
    <text evidence="5">The sequence shown here is derived from an EMBL/GenBank/DDBJ whole genome shotgun (WGS) entry which is preliminary data.</text>
</comment>
<evidence type="ECO:0000313" key="6">
    <source>
        <dbReference type="Proteomes" id="UP000603715"/>
    </source>
</evidence>
<evidence type="ECO:0000313" key="7">
    <source>
        <dbReference type="Proteomes" id="UP001107960"/>
    </source>
</evidence>
<name>A0A9Q3UWH8_9FLAO</name>
<dbReference type="PROSITE" id="PS50110">
    <property type="entry name" value="RESPONSE_REGULATORY"/>
    <property type="match status" value="1"/>
</dbReference>
<evidence type="ECO:0000313" key="4">
    <source>
        <dbReference type="EMBL" id="MCC9035026.1"/>
    </source>
</evidence>
<evidence type="ECO:0000256" key="1">
    <source>
        <dbReference type="PROSITE-ProRule" id="PRU00169"/>
    </source>
</evidence>
<reference evidence="5" key="1">
    <citation type="submission" date="2021-11" db="EMBL/GenBank/DDBJ databases">
        <title>Description of novel Chryseobacterium species.</title>
        <authorList>
            <person name="Saticioglu I.B."/>
            <person name="Ay H."/>
            <person name="Altun S."/>
            <person name="Duman M."/>
        </authorList>
    </citation>
    <scope>NUCLEOTIDE SEQUENCE</scope>
    <source>
        <strain evidence="5">C-39</strain>
    </source>
</reference>
<dbReference type="PANTHER" id="PTHR46832:SF1">
    <property type="entry name" value="5'-METHYLTHIOADENOSINE_S-ADENOSYLHOMOCYSTEINE NUCLEOSIDASE"/>
    <property type="match status" value="1"/>
</dbReference>
<dbReference type="InterPro" id="IPR011006">
    <property type="entry name" value="CheY-like_superfamily"/>
</dbReference>
<dbReference type="GO" id="GO:0008782">
    <property type="term" value="F:adenosylhomocysteine nucleosidase activity"/>
    <property type="evidence" value="ECO:0007669"/>
    <property type="project" value="TreeGrafter"/>
</dbReference>
<dbReference type="RefSeq" id="WP_191180369.1">
    <property type="nucleotide sequence ID" value="NZ_JACXXP010000022.1"/>
</dbReference>
<dbReference type="Gene3D" id="3.40.50.1580">
    <property type="entry name" value="Nucleoside phosphorylase domain"/>
    <property type="match status" value="1"/>
</dbReference>
<dbReference type="InterPro" id="IPR001789">
    <property type="entry name" value="Sig_transdc_resp-reg_receiver"/>
</dbReference>
<feature type="modified residue" description="4-aspartylphosphate" evidence="1">
    <location>
        <position position="54"/>
    </location>
</feature>
<evidence type="ECO:0000259" key="2">
    <source>
        <dbReference type="PROSITE" id="PS50110"/>
    </source>
</evidence>
<dbReference type="Pfam" id="PF00072">
    <property type="entry name" value="Response_reg"/>
    <property type="match status" value="1"/>
</dbReference>
<dbReference type="EMBL" id="JAJJML010000001">
    <property type="protein sequence ID" value="MCC9035026.1"/>
    <property type="molecule type" value="Genomic_DNA"/>
</dbReference>
<dbReference type="GO" id="GO:0008930">
    <property type="term" value="F:methylthioadenosine nucleosidase activity"/>
    <property type="evidence" value="ECO:0007669"/>
    <property type="project" value="TreeGrafter"/>
</dbReference>
<keyword evidence="1" id="KW-0597">Phosphoprotein</keyword>
<gene>
    <name evidence="3" type="ORF">IEW27_15250</name>
    <name evidence="4" type="ORF">LNP80_12295</name>
    <name evidence="5" type="ORF">LNP80_22820</name>
</gene>
<proteinExistence type="predicted"/>
<dbReference type="GO" id="GO:0005829">
    <property type="term" value="C:cytosol"/>
    <property type="evidence" value="ECO:0007669"/>
    <property type="project" value="TreeGrafter"/>
</dbReference>
<dbReference type="InterPro" id="IPR035994">
    <property type="entry name" value="Nucleoside_phosphorylase_sf"/>
</dbReference>
<dbReference type="EMBL" id="JAJJML010000002">
    <property type="protein sequence ID" value="MCC9037048.1"/>
    <property type="molecule type" value="Genomic_DNA"/>
</dbReference>
<dbReference type="EMBL" id="JACXXP010000022">
    <property type="protein sequence ID" value="MBD3905942.1"/>
    <property type="molecule type" value="Genomic_DNA"/>
</dbReference>
<accession>A0A9Q3UWH8</accession>
<dbReference type="GO" id="GO:0019284">
    <property type="term" value="P:L-methionine salvage from S-adenosylmethionine"/>
    <property type="evidence" value="ECO:0007669"/>
    <property type="project" value="TreeGrafter"/>
</dbReference>
<dbReference type="Gene3D" id="3.40.50.2300">
    <property type="match status" value="1"/>
</dbReference>
<dbReference type="Pfam" id="PF01048">
    <property type="entry name" value="PNP_UDP_1"/>
    <property type="match status" value="1"/>
</dbReference>
<organism evidence="5 7">
    <name type="scientific">Chryseobacterium muglaense</name>
    <dbReference type="NCBI Taxonomy" id="2893752"/>
    <lineage>
        <taxon>Bacteria</taxon>
        <taxon>Pseudomonadati</taxon>
        <taxon>Bacteroidota</taxon>
        <taxon>Flavobacteriia</taxon>
        <taxon>Flavobacteriales</taxon>
        <taxon>Weeksellaceae</taxon>
        <taxon>Chryseobacterium group</taxon>
        <taxon>Chryseobacterium</taxon>
    </lineage>
</organism>
<evidence type="ECO:0000313" key="3">
    <source>
        <dbReference type="EMBL" id="MBD3905942.1"/>
    </source>
</evidence>
<protein>
    <submittedName>
        <fullName evidence="5">Response regulator</fullName>
    </submittedName>
</protein>
<keyword evidence="6" id="KW-1185">Reference proteome</keyword>